<evidence type="ECO:0000313" key="1">
    <source>
        <dbReference type="EMBL" id="KKL81028.1"/>
    </source>
</evidence>
<organism evidence="1">
    <name type="scientific">marine sediment metagenome</name>
    <dbReference type="NCBI Taxonomy" id="412755"/>
    <lineage>
        <taxon>unclassified sequences</taxon>
        <taxon>metagenomes</taxon>
        <taxon>ecological metagenomes</taxon>
    </lineage>
</organism>
<gene>
    <name evidence="1" type="ORF">LCGC14_1998870</name>
</gene>
<sequence>MDKCGICDKIKKVRDIWNIPIFQNRGLIIINDPLISQGFFPNNNICEDCVKQLLDIGRVNGKKGFGYRFQRQRVK</sequence>
<protein>
    <submittedName>
        <fullName evidence="1">Uncharacterized protein</fullName>
    </submittedName>
</protein>
<dbReference type="EMBL" id="LAZR01022682">
    <property type="protein sequence ID" value="KKL81028.1"/>
    <property type="molecule type" value="Genomic_DNA"/>
</dbReference>
<reference evidence="1" key="1">
    <citation type="journal article" date="2015" name="Nature">
        <title>Complex archaea that bridge the gap between prokaryotes and eukaryotes.</title>
        <authorList>
            <person name="Spang A."/>
            <person name="Saw J.H."/>
            <person name="Jorgensen S.L."/>
            <person name="Zaremba-Niedzwiedzka K."/>
            <person name="Martijn J."/>
            <person name="Lind A.E."/>
            <person name="van Eijk R."/>
            <person name="Schleper C."/>
            <person name="Guy L."/>
            <person name="Ettema T.J."/>
        </authorList>
    </citation>
    <scope>NUCLEOTIDE SEQUENCE</scope>
</reference>
<proteinExistence type="predicted"/>
<name>A0A0F9F421_9ZZZZ</name>
<comment type="caution">
    <text evidence="1">The sequence shown here is derived from an EMBL/GenBank/DDBJ whole genome shotgun (WGS) entry which is preliminary data.</text>
</comment>
<dbReference type="AlphaFoldDB" id="A0A0F9F421"/>
<accession>A0A0F9F421</accession>